<dbReference type="EMBL" id="KV746206">
    <property type="protein sequence ID" value="OCK72905.1"/>
    <property type="molecule type" value="Genomic_DNA"/>
</dbReference>
<feature type="non-terminal residue" evidence="2">
    <location>
        <position position="147"/>
    </location>
</feature>
<sequence length="147" mass="16754">MSLTNETSHGWTPFTTLSYTWGKPSPIQRAVLIHGQMLEVRQNLHDFLDSASKAGSRIDEWLWIDQICIDQGNSRERNHQVAQMARIYQSSTRTLVWLGTGFDGSSRLIAAFNATDTRRIGPQIAAACRQLSQLSYWSRLWICQEVV</sequence>
<dbReference type="PANTHER" id="PTHR24148">
    <property type="entry name" value="ANKYRIN REPEAT DOMAIN-CONTAINING PROTEIN 39 HOMOLOG-RELATED"/>
    <property type="match status" value="1"/>
</dbReference>
<organism evidence="2 3">
    <name type="scientific">Lepidopterella palustris CBS 459.81</name>
    <dbReference type="NCBI Taxonomy" id="1314670"/>
    <lineage>
        <taxon>Eukaryota</taxon>
        <taxon>Fungi</taxon>
        <taxon>Dikarya</taxon>
        <taxon>Ascomycota</taxon>
        <taxon>Pezizomycotina</taxon>
        <taxon>Dothideomycetes</taxon>
        <taxon>Pleosporomycetidae</taxon>
        <taxon>Mytilinidiales</taxon>
        <taxon>Argynnaceae</taxon>
        <taxon>Lepidopterella</taxon>
    </lineage>
</organism>
<feature type="domain" description="Heterokaryon incompatibility" evidence="1">
    <location>
        <begin position="14"/>
        <end position="145"/>
    </location>
</feature>
<reference evidence="2 3" key="1">
    <citation type="journal article" date="2016" name="Nat. Commun.">
        <title>Ectomycorrhizal ecology is imprinted in the genome of the dominant symbiotic fungus Cenococcum geophilum.</title>
        <authorList>
            <consortium name="DOE Joint Genome Institute"/>
            <person name="Peter M."/>
            <person name="Kohler A."/>
            <person name="Ohm R.A."/>
            <person name="Kuo A."/>
            <person name="Krutzmann J."/>
            <person name="Morin E."/>
            <person name="Arend M."/>
            <person name="Barry K.W."/>
            <person name="Binder M."/>
            <person name="Choi C."/>
            <person name="Clum A."/>
            <person name="Copeland A."/>
            <person name="Grisel N."/>
            <person name="Haridas S."/>
            <person name="Kipfer T."/>
            <person name="LaButti K."/>
            <person name="Lindquist E."/>
            <person name="Lipzen A."/>
            <person name="Maire R."/>
            <person name="Meier B."/>
            <person name="Mihaltcheva S."/>
            <person name="Molinier V."/>
            <person name="Murat C."/>
            <person name="Poggeler S."/>
            <person name="Quandt C.A."/>
            <person name="Sperisen C."/>
            <person name="Tritt A."/>
            <person name="Tisserant E."/>
            <person name="Crous P.W."/>
            <person name="Henrissat B."/>
            <person name="Nehls U."/>
            <person name="Egli S."/>
            <person name="Spatafora J.W."/>
            <person name="Grigoriev I.V."/>
            <person name="Martin F.M."/>
        </authorList>
    </citation>
    <scope>NUCLEOTIDE SEQUENCE [LARGE SCALE GENOMIC DNA]</scope>
    <source>
        <strain evidence="2 3">CBS 459.81</strain>
    </source>
</reference>
<evidence type="ECO:0000259" key="1">
    <source>
        <dbReference type="Pfam" id="PF06985"/>
    </source>
</evidence>
<accession>A0A8E2J846</accession>
<dbReference type="Pfam" id="PF06985">
    <property type="entry name" value="HET"/>
    <property type="match status" value="1"/>
</dbReference>
<protein>
    <submittedName>
        <fullName evidence="2">Heterokaryon incompatibility</fullName>
    </submittedName>
</protein>
<dbReference type="OrthoDB" id="2157530at2759"/>
<keyword evidence="3" id="KW-1185">Reference proteome</keyword>
<dbReference type="InterPro" id="IPR052895">
    <property type="entry name" value="HetReg/Transcr_Mod"/>
</dbReference>
<evidence type="ECO:0000313" key="2">
    <source>
        <dbReference type="EMBL" id="OCK72905.1"/>
    </source>
</evidence>
<evidence type="ECO:0000313" key="3">
    <source>
        <dbReference type="Proteomes" id="UP000250266"/>
    </source>
</evidence>
<gene>
    <name evidence="2" type="ORF">K432DRAFT_314383</name>
</gene>
<dbReference type="InterPro" id="IPR010730">
    <property type="entry name" value="HET"/>
</dbReference>
<dbReference type="AlphaFoldDB" id="A0A8E2J846"/>
<dbReference type="PANTHER" id="PTHR24148:SF73">
    <property type="entry name" value="HET DOMAIN PROTEIN (AFU_ORTHOLOGUE AFUA_8G01020)"/>
    <property type="match status" value="1"/>
</dbReference>
<proteinExistence type="predicted"/>
<dbReference type="Proteomes" id="UP000250266">
    <property type="component" value="Unassembled WGS sequence"/>
</dbReference>
<name>A0A8E2J846_9PEZI</name>